<name>A0A2R6WA15_MARPO</name>
<evidence type="ECO:0008006" key="3">
    <source>
        <dbReference type="Google" id="ProtNLM"/>
    </source>
</evidence>
<dbReference type="AlphaFoldDB" id="A0A2R6WA15"/>
<sequence length="168" mass="18222">MEVVAVGTGLLVPASVTALDVTHLSTGLSVNYCPCFRNLNLKLFSGPCTSRSVKRSTRVSQVQAVLLQPSDGAQDNVNDFVRRVEQTWSITNQPRPVQCKACETSGRVDCPWCKGTGFFIIGDSMLCEVPSRNTSCVVCFGQGTLPCDDCKGTGFRARWLGDPIKKKS</sequence>
<dbReference type="Proteomes" id="UP000244005">
    <property type="component" value="Unassembled WGS sequence"/>
</dbReference>
<dbReference type="OMA" id="CIICMGQ"/>
<dbReference type="Gramene" id="Mp3g23940.1">
    <property type="protein sequence ID" value="Mp3g23940.1.cds"/>
    <property type="gene ID" value="Mp3g23940"/>
</dbReference>
<protein>
    <recommendedName>
        <fullName evidence="3">CR-type domain-containing protein</fullName>
    </recommendedName>
</protein>
<dbReference type="InterPro" id="IPR036410">
    <property type="entry name" value="HSP_DnaJ_Cys-rich_dom_sf"/>
</dbReference>
<evidence type="ECO:0000313" key="1">
    <source>
        <dbReference type="EMBL" id="PTQ30682.1"/>
    </source>
</evidence>
<dbReference type="PANTHER" id="PTHR15852:SF66">
    <property type="entry name" value="OS09G0423700 PROTEIN"/>
    <property type="match status" value="1"/>
</dbReference>
<dbReference type="OrthoDB" id="535916at2759"/>
<gene>
    <name evidence="1" type="ORF">MARPO_0121s0030</name>
</gene>
<organism evidence="1 2">
    <name type="scientific">Marchantia polymorpha</name>
    <name type="common">Common liverwort</name>
    <name type="synonym">Marchantia aquatica</name>
    <dbReference type="NCBI Taxonomy" id="3197"/>
    <lineage>
        <taxon>Eukaryota</taxon>
        <taxon>Viridiplantae</taxon>
        <taxon>Streptophyta</taxon>
        <taxon>Embryophyta</taxon>
        <taxon>Marchantiophyta</taxon>
        <taxon>Marchantiopsida</taxon>
        <taxon>Marchantiidae</taxon>
        <taxon>Marchantiales</taxon>
        <taxon>Marchantiaceae</taxon>
        <taxon>Marchantia</taxon>
    </lineage>
</organism>
<dbReference type="EMBL" id="KZ772793">
    <property type="protein sequence ID" value="PTQ30682.1"/>
    <property type="molecule type" value="Genomic_DNA"/>
</dbReference>
<dbReference type="SUPFAM" id="SSF57938">
    <property type="entry name" value="DnaJ/Hsp40 cysteine-rich domain"/>
    <property type="match status" value="1"/>
</dbReference>
<reference evidence="2" key="1">
    <citation type="journal article" date="2017" name="Cell">
        <title>Insights into land plant evolution garnered from the Marchantia polymorpha genome.</title>
        <authorList>
            <person name="Bowman J.L."/>
            <person name="Kohchi T."/>
            <person name="Yamato K.T."/>
            <person name="Jenkins J."/>
            <person name="Shu S."/>
            <person name="Ishizaki K."/>
            <person name="Yamaoka S."/>
            <person name="Nishihama R."/>
            <person name="Nakamura Y."/>
            <person name="Berger F."/>
            <person name="Adam C."/>
            <person name="Aki S.S."/>
            <person name="Althoff F."/>
            <person name="Araki T."/>
            <person name="Arteaga-Vazquez M.A."/>
            <person name="Balasubrmanian S."/>
            <person name="Barry K."/>
            <person name="Bauer D."/>
            <person name="Boehm C.R."/>
            <person name="Briginshaw L."/>
            <person name="Caballero-Perez J."/>
            <person name="Catarino B."/>
            <person name="Chen F."/>
            <person name="Chiyoda S."/>
            <person name="Chovatia M."/>
            <person name="Davies K.M."/>
            <person name="Delmans M."/>
            <person name="Demura T."/>
            <person name="Dierschke T."/>
            <person name="Dolan L."/>
            <person name="Dorantes-Acosta A.E."/>
            <person name="Eklund D.M."/>
            <person name="Florent S.N."/>
            <person name="Flores-Sandoval E."/>
            <person name="Fujiyama A."/>
            <person name="Fukuzawa H."/>
            <person name="Galik B."/>
            <person name="Grimanelli D."/>
            <person name="Grimwood J."/>
            <person name="Grossniklaus U."/>
            <person name="Hamada T."/>
            <person name="Haseloff J."/>
            <person name="Hetherington A.J."/>
            <person name="Higo A."/>
            <person name="Hirakawa Y."/>
            <person name="Hundley H.N."/>
            <person name="Ikeda Y."/>
            <person name="Inoue K."/>
            <person name="Inoue S.I."/>
            <person name="Ishida S."/>
            <person name="Jia Q."/>
            <person name="Kakita M."/>
            <person name="Kanazawa T."/>
            <person name="Kawai Y."/>
            <person name="Kawashima T."/>
            <person name="Kennedy M."/>
            <person name="Kinose K."/>
            <person name="Kinoshita T."/>
            <person name="Kohara Y."/>
            <person name="Koide E."/>
            <person name="Komatsu K."/>
            <person name="Kopischke S."/>
            <person name="Kubo M."/>
            <person name="Kyozuka J."/>
            <person name="Lagercrantz U."/>
            <person name="Lin S.S."/>
            <person name="Lindquist E."/>
            <person name="Lipzen A.M."/>
            <person name="Lu C.W."/>
            <person name="De Luna E."/>
            <person name="Martienssen R.A."/>
            <person name="Minamino N."/>
            <person name="Mizutani M."/>
            <person name="Mizutani M."/>
            <person name="Mochizuki N."/>
            <person name="Monte I."/>
            <person name="Mosher R."/>
            <person name="Nagasaki H."/>
            <person name="Nakagami H."/>
            <person name="Naramoto S."/>
            <person name="Nishitani K."/>
            <person name="Ohtani M."/>
            <person name="Okamoto T."/>
            <person name="Okumura M."/>
            <person name="Phillips J."/>
            <person name="Pollak B."/>
            <person name="Reinders A."/>
            <person name="Rovekamp M."/>
            <person name="Sano R."/>
            <person name="Sawa S."/>
            <person name="Schmid M.W."/>
            <person name="Shirakawa M."/>
            <person name="Solano R."/>
            <person name="Spunde A."/>
            <person name="Suetsugu N."/>
            <person name="Sugano S."/>
            <person name="Sugiyama A."/>
            <person name="Sun R."/>
            <person name="Suzuki Y."/>
            <person name="Takenaka M."/>
            <person name="Takezawa D."/>
            <person name="Tomogane H."/>
            <person name="Tsuzuki M."/>
            <person name="Ueda T."/>
            <person name="Umeda M."/>
            <person name="Ward J.M."/>
            <person name="Watanabe Y."/>
            <person name="Yazaki K."/>
            <person name="Yokoyama R."/>
            <person name="Yoshitake Y."/>
            <person name="Yotsui I."/>
            <person name="Zachgo S."/>
            <person name="Schmutz J."/>
        </authorList>
    </citation>
    <scope>NUCLEOTIDE SEQUENCE [LARGE SCALE GENOMIC DNA]</scope>
    <source>
        <strain evidence="2">Tak-1</strain>
    </source>
</reference>
<proteinExistence type="predicted"/>
<keyword evidence="2" id="KW-1185">Reference proteome</keyword>
<evidence type="ECO:0000313" key="2">
    <source>
        <dbReference type="Proteomes" id="UP000244005"/>
    </source>
</evidence>
<accession>A0A2R6WA15</accession>
<dbReference type="PANTHER" id="PTHR15852">
    <property type="entry name" value="PLASTID TRANSCRIPTIONALLY ACTIVE PROTEIN"/>
    <property type="match status" value="1"/>
</dbReference>